<dbReference type="NCBIfam" id="TIGR04088">
    <property type="entry name" value="cognate_SipW"/>
    <property type="match status" value="1"/>
</dbReference>
<sequence length="210" mass="21508">MRRAARAIRRPARAGWHRRLAGLLSLGVVVGMGSVGTLAYWTDEATLETGRFRSGTLDITLNDQLAGQGGTWTDDATGMTSMVPGESQAFTVRVQRPADSVGFDYAVAATASGDLASALRWSVHPGGRAGSAQTSNGLRTNTCSGEATFSAGTLGGNAKEVVSSRAALHSGSGAAEETVCIRVALPADADNTAQGKSAAATFTFSATQAK</sequence>
<evidence type="ECO:0000313" key="1">
    <source>
        <dbReference type="EMBL" id="NYI71726.1"/>
    </source>
</evidence>
<dbReference type="EMBL" id="JACBZS010000001">
    <property type="protein sequence ID" value="NYI71726.1"/>
    <property type="molecule type" value="Genomic_DNA"/>
</dbReference>
<organism evidence="1 2">
    <name type="scientific">Naumannella cuiyingiana</name>
    <dbReference type="NCBI Taxonomy" id="1347891"/>
    <lineage>
        <taxon>Bacteria</taxon>
        <taxon>Bacillati</taxon>
        <taxon>Actinomycetota</taxon>
        <taxon>Actinomycetes</taxon>
        <taxon>Propionibacteriales</taxon>
        <taxon>Propionibacteriaceae</taxon>
        <taxon>Naumannella</taxon>
    </lineage>
</organism>
<dbReference type="Proteomes" id="UP000527616">
    <property type="component" value="Unassembled WGS sequence"/>
</dbReference>
<dbReference type="InterPro" id="IPR023833">
    <property type="entry name" value="Signal_pept_SipW-depend-type"/>
</dbReference>
<name>A0A7Z0DA09_9ACTN</name>
<accession>A0A7Z0DA09</accession>
<protein>
    <submittedName>
        <fullName evidence="1">Putative ribosomally synthesized peptide with SipW-like signal peptide</fullName>
    </submittedName>
</protein>
<dbReference type="RefSeq" id="WP_179445515.1">
    <property type="nucleotide sequence ID" value="NZ_JACBZS010000001.1"/>
</dbReference>
<proteinExistence type="predicted"/>
<keyword evidence="2" id="KW-1185">Reference proteome</keyword>
<dbReference type="AlphaFoldDB" id="A0A7Z0DA09"/>
<gene>
    <name evidence="1" type="ORF">GGQ54_002286</name>
</gene>
<reference evidence="1 2" key="1">
    <citation type="submission" date="2020-07" db="EMBL/GenBank/DDBJ databases">
        <title>Sequencing the genomes of 1000 actinobacteria strains.</title>
        <authorList>
            <person name="Klenk H.-P."/>
        </authorList>
    </citation>
    <scope>NUCLEOTIDE SEQUENCE [LARGE SCALE GENOMIC DNA]</scope>
    <source>
        <strain evidence="1 2">DSM 103164</strain>
    </source>
</reference>
<evidence type="ECO:0000313" key="2">
    <source>
        <dbReference type="Proteomes" id="UP000527616"/>
    </source>
</evidence>
<comment type="caution">
    <text evidence="1">The sequence shown here is derived from an EMBL/GenBank/DDBJ whole genome shotgun (WGS) entry which is preliminary data.</text>
</comment>